<reference evidence="1 2" key="1">
    <citation type="submission" date="2018-06" db="EMBL/GenBank/DDBJ databases">
        <authorList>
            <consortium name="Pathogen Informatics"/>
            <person name="Doyle S."/>
        </authorList>
    </citation>
    <scope>NUCLEOTIDE SEQUENCE [LARGE SCALE GENOMIC DNA]</scope>
    <source>
        <strain evidence="1 2">NCTC11388</strain>
    </source>
</reference>
<dbReference type="EMBL" id="UGYW01000002">
    <property type="protein sequence ID" value="SUJ19231.1"/>
    <property type="molecule type" value="Genomic_DNA"/>
</dbReference>
<name>A0A380CGS8_SPHSI</name>
<dbReference type="AlphaFoldDB" id="A0A380CGS8"/>
<evidence type="ECO:0000313" key="1">
    <source>
        <dbReference type="EMBL" id="SUJ19231.1"/>
    </source>
</evidence>
<organism evidence="1 2">
    <name type="scientific">Sphingobacterium spiritivorum</name>
    <name type="common">Flavobacterium spiritivorum</name>
    <dbReference type="NCBI Taxonomy" id="258"/>
    <lineage>
        <taxon>Bacteria</taxon>
        <taxon>Pseudomonadati</taxon>
        <taxon>Bacteroidota</taxon>
        <taxon>Sphingobacteriia</taxon>
        <taxon>Sphingobacteriales</taxon>
        <taxon>Sphingobacteriaceae</taxon>
        <taxon>Sphingobacterium</taxon>
    </lineage>
</organism>
<evidence type="ECO:0008006" key="3">
    <source>
        <dbReference type="Google" id="ProtNLM"/>
    </source>
</evidence>
<protein>
    <recommendedName>
        <fullName evidence="3">MetA-pathway of phenol degradation</fullName>
    </recommendedName>
</protein>
<evidence type="ECO:0000313" key="2">
    <source>
        <dbReference type="Proteomes" id="UP000254893"/>
    </source>
</evidence>
<sequence length="248" mass="28324">MCTQGFRYFARSVFLIFLFQCHLSCFSQDERFASDRPGLSDAPDLIVPGNWQIETGFDFSEYNHYQIWQLSTNTLKYGISKRLEARLDFGIQYNKSQKVYGTVGPSFGIKGLLLDGSRIIPKTAIIIEYYPPPFSVRQQASGLGLELCFSNNLKNNTIYYNVGYDWIDISSRGTLNILLGYQRQFSKKFAAFSEFYVFVPSESFINYVTDIGTTYQLLKRLQLDLTIGLDLSKPNGNSFTQGGITYNF</sequence>
<dbReference type="Proteomes" id="UP000254893">
    <property type="component" value="Unassembled WGS sequence"/>
</dbReference>
<proteinExistence type="predicted"/>
<accession>A0A380CGS8</accession>
<gene>
    <name evidence="1" type="ORF">NCTC11388_02856</name>
</gene>